<name>A0ABY4TW95_9SPHN</name>
<proteinExistence type="predicted"/>
<reference evidence="2" key="1">
    <citation type="submission" date="2022-05" db="EMBL/GenBank/DDBJ databases">
        <title>Sphingomonas sp. strain RMG20 Genome sequencing and assembly.</title>
        <authorList>
            <person name="Kim I."/>
        </authorList>
    </citation>
    <scope>NUCLEOTIDE SEQUENCE</scope>
    <source>
        <strain evidence="2">RMG20</strain>
    </source>
</reference>
<sequence length="121" mass="13157">MAGMRMVFGLAAAAVAFVSPAMAQAQAIKVAHDAILAGDFHTAERTLDAERRIFPKRAEVLLNLAAIYAGTGRWQDAARLYRIVLELPDSLMDLSSDRTARAHAIAHAGLLRLRYVQTAAR</sequence>
<dbReference type="EMBL" id="CP098401">
    <property type="protein sequence ID" value="URW76661.1"/>
    <property type="molecule type" value="Genomic_DNA"/>
</dbReference>
<feature type="chain" id="PRO_5045739596" evidence="1">
    <location>
        <begin position="24"/>
        <end position="121"/>
    </location>
</feature>
<evidence type="ECO:0000256" key="1">
    <source>
        <dbReference type="SAM" id="SignalP"/>
    </source>
</evidence>
<feature type="signal peptide" evidence="1">
    <location>
        <begin position="1"/>
        <end position="23"/>
    </location>
</feature>
<dbReference type="SUPFAM" id="SSF48452">
    <property type="entry name" value="TPR-like"/>
    <property type="match status" value="1"/>
</dbReference>
<keyword evidence="1" id="KW-0732">Signal</keyword>
<accession>A0ABY4TW95</accession>
<evidence type="ECO:0000313" key="2">
    <source>
        <dbReference type="EMBL" id="URW76661.1"/>
    </source>
</evidence>
<protein>
    <submittedName>
        <fullName evidence="2">Tetratricopeptide repeat protein</fullName>
    </submittedName>
</protein>
<keyword evidence="3" id="KW-1185">Reference proteome</keyword>
<gene>
    <name evidence="2" type="ORF">M9980_05475</name>
</gene>
<evidence type="ECO:0000313" key="3">
    <source>
        <dbReference type="Proteomes" id="UP001055580"/>
    </source>
</evidence>
<organism evidence="2 3">
    <name type="scientific">Sphingomonas donggukensis</name>
    <dbReference type="NCBI Taxonomy" id="2949093"/>
    <lineage>
        <taxon>Bacteria</taxon>
        <taxon>Pseudomonadati</taxon>
        <taxon>Pseudomonadota</taxon>
        <taxon>Alphaproteobacteria</taxon>
        <taxon>Sphingomonadales</taxon>
        <taxon>Sphingomonadaceae</taxon>
        <taxon>Sphingomonas</taxon>
    </lineage>
</organism>
<dbReference type="RefSeq" id="WP_250754267.1">
    <property type="nucleotide sequence ID" value="NZ_CP098401.1"/>
</dbReference>
<dbReference type="Proteomes" id="UP001055580">
    <property type="component" value="Chromosome"/>
</dbReference>
<dbReference type="InterPro" id="IPR011990">
    <property type="entry name" value="TPR-like_helical_dom_sf"/>
</dbReference>
<dbReference type="Gene3D" id="1.25.40.10">
    <property type="entry name" value="Tetratricopeptide repeat domain"/>
    <property type="match status" value="1"/>
</dbReference>